<name>A0A7G2C986_9TRYP</name>
<dbReference type="InterPro" id="IPR032691">
    <property type="entry name" value="Mon2/Sec7/BIG1-like_HUS"/>
</dbReference>
<evidence type="ECO:0000256" key="1">
    <source>
        <dbReference type="SAM" id="MobiDB-lite"/>
    </source>
</evidence>
<evidence type="ECO:0000313" key="4">
    <source>
        <dbReference type="EMBL" id="CAD2216109.1"/>
    </source>
</evidence>
<organism evidence="4 5">
    <name type="scientific">Angomonas deanei</name>
    <dbReference type="NCBI Taxonomy" id="59799"/>
    <lineage>
        <taxon>Eukaryota</taxon>
        <taxon>Discoba</taxon>
        <taxon>Euglenozoa</taxon>
        <taxon>Kinetoplastea</taxon>
        <taxon>Metakinetoplastina</taxon>
        <taxon>Trypanosomatida</taxon>
        <taxon>Trypanosomatidae</taxon>
        <taxon>Strigomonadinae</taxon>
        <taxon>Angomonas</taxon>
    </lineage>
</organism>
<evidence type="ECO:0000256" key="2">
    <source>
        <dbReference type="SAM" id="Phobius"/>
    </source>
</evidence>
<protein>
    <submittedName>
        <fullName evidence="4">Guanine nucleotide exchange factor in Golgi transport N-terminal, putative</fullName>
    </submittedName>
</protein>
<proteinExistence type="predicted"/>
<dbReference type="Proteomes" id="UP000515908">
    <property type="component" value="Chromosome 06"/>
</dbReference>
<dbReference type="Pfam" id="PF12783">
    <property type="entry name" value="Sec7-like_HUS"/>
    <property type="match status" value="1"/>
</dbReference>
<gene>
    <name evidence="4" type="ORF">ADEAN_000357000</name>
</gene>
<sequence>MSKFHYVLAAELYTLLSSFLLPLLSSPVASFRQKHAFLTFIHDLFKIPHLVIALYINYDCNPLFDVGISDENLSNNNNNNENNNESENNNNNNNGYSGCGGFISILIDFVVEMSFTDYLREHIYYNNNNNNNNNKPLNVENWLNSDQQQLLRSECALVLHQWSSSLYRWISQDPHHYLVDYMNHQHGVTEHKNKETNHNHSNQTSKDCVWKELYLDNWSSSEEDENNNNNNNTNNGPLRSNSESISSFGSEILLSEDLLGLHSNLQSHHHSNHNNDMAAFQHQFGRHRNIRYHWKHVHHLLQNKRILSKALDVLNYEGEKKWLEVKQFLEEHGMITRAFPSSEEDLFVGEYARKQKKEEE</sequence>
<feature type="transmembrane region" description="Helical" evidence="2">
    <location>
        <begin position="6"/>
        <end position="24"/>
    </location>
</feature>
<evidence type="ECO:0000259" key="3">
    <source>
        <dbReference type="Pfam" id="PF12783"/>
    </source>
</evidence>
<reference evidence="4 5" key="1">
    <citation type="submission" date="2020-08" db="EMBL/GenBank/DDBJ databases">
        <authorList>
            <person name="Newling K."/>
            <person name="Davey J."/>
            <person name="Forrester S."/>
        </authorList>
    </citation>
    <scope>NUCLEOTIDE SEQUENCE [LARGE SCALE GENOMIC DNA]</scope>
    <source>
        <strain evidence="5">Crithidia deanei Carvalho (ATCC PRA-265)</strain>
    </source>
</reference>
<accession>A0A7G2C986</accession>
<keyword evidence="2" id="KW-0472">Membrane</keyword>
<evidence type="ECO:0000313" key="5">
    <source>
        <dbReference type="Proteomes" id="UP000515908"/>
    </source>
</evidence>
<dbReference type="EMBL" id="LR877150">
    <property type="protein sequence ID" value="CAD2216109.1"/>
    <property type="molecule type" value="Genomic_DNA"/>
</dbReference>
<feature type="compositionally biased region" description="Low complexity" evidence="1">
    <location>
        <begin position="227"/>
        <end position="242"/>
    </location>
</feature>
<dbReference type="VEuPathDB" id="TriTrypDB:ADEAN_000357000"/>
<keyword evidence="2" id="KW-0812">Transmembrane</keyword>
<feature type="region of interest" description="Disordered" evidence="1">
    <location>
        <begin position="220"/>
        <end position="242"/>
    </location>
</feature>
<keyword evidence="2" id="KW-1133">Transmembrane helix</keyword>
<dbReference type="AlphaFoldDB" id="A0A7G2C986"/>
<feature type="domain" description="Mon2/Sec7/BIG1-like HUS" evidence="3">
    <location>
        <begin position="2"/>
        <end position="62"/>
    </location>
</feature>
<keyword evidence="5" id="KW-1185">Reference proteome</keyword>